<dbReference type="Pfam" id="PF00071">
    <property type="entry name" value="Ras"/>
    <property type="match status" value="1"/>
</dbReference>
<sequence>MYYRGAGAAVVVFDIVNRVSFDTMQKWVDELRINGPSDIILAICGNKCDLSSERTVDEDEARICAENVGGFYIETSARDSVNILELFERVGAKVPRMLDADESFSGLEEDNFHLVDLRSLEESERRLSCC</sequence>
<dbReference type="InterPro" id="IPR001806">
    <property type="entry name" value="Small_GTPase"/>
</dbReference>
<name>A0A7S2XQZ2_9STRA</name>
<dbReference type="EMBL" id="HBHQ01020867">
    <property type="protein sequence ID" value="CAD9822230.1"/>
    <property type="molecule type" value="Transcribed_RNA"/>
</dbReference>
<proteinExistence type="predicted"/>
<dbReference type="SUPFAM" id="SSF52540">
    <property type="entry name" value="P-loop containing nucleoside triphosphate hydrolases"/>
    <property type="match status" value="1"/>
</dbReference>
<dbReference type="PROSITE" id="PS51419">
    <property type="entry name" value="RAB"/>
    <property type="match status" value="1"/>
</dbReference>
<accession>A0A7S2XQZ2</accession>
<dbReference type="AlphaFoldDB" id="A0A7S2XQZ2"/>
<dbReference type="SMART" id="SM00173">
    <property type="entry name" value="RAS"/>
    <property type="match status" value="1"/>
</dbReference>
<protein>
    <submittedName>
        <fullName evidence="2">Uncharacterized protein</fullName>
    </submittedName>
</protein>
<evidence type="ECO:0000256" key="1">
    <source>
        <dbReference type="ARBA" id="ARBA00022741"/>
    </source>
</evidence>
<reference evidence="2" key="1">
    <citation type="submission" date="2021-01" db="EMBL/GenBank/DDBJ databases">
        <authorList>
            <person name="Corre E."/>
            <person name="Pelletier E."/>
            <person name="Niang G."/>
            <person name="Scheremetjew M."/>
            <person name="Finn R."/>
            <person name="Kale V."/>
            <person name="Holt S."/>
            <person name="Cochrane G."/>
            <person name="Meng A."/>
            <person name="Brown T."/>
            <person name="Cohen L."/>
        </authorList>
    </citation>
    <scope>NUCLEOTIDE SEQUENCE</scope>
    <source>
        <strain evidence="2">CCMP2084</strain>
    </source>
</reference>
<dbReference type="PANTHER" id="PTHR47978">
    <property type="match status" value="1"/>
</dbReference>
<evidence type="ECO:0000313" key="2">
    <source>
        <dbReference type="EMBL" id="CAD9822230.1"/>
    </source>
</evidence>
<gene>
    <name evidence="2" type="ORF">ASEP1449_LOCUS14064</name>
</gene>
<dbReference type="GO" id="GO:0003924">
    <property type="term" value="F:GTPase activity"/>
    <property type="evidence" value="ECO:0007669"/>
    <property type="project" value="InterPro"/>
</dbReference>
<organism evidence="2">
    <name type="scientific">Attheya septentrionalis</name>
    <dbReference type="NCBI Taxonomy" id="420275"/>
    <lineage>
        <taxon>Eukaryota</taxon>
        <taxon>Sar</taxon>
        <taxon>Stramenopiles</taxon>
        <taxon>Ochrophyta</taxon>
        <taxon>Bacillariophyta</taxon>
        <taxon>Coscinodiscophyceae</taxon>
        <taxon>Chaetocerotophycidae</taxon>
        <taxon>Chaetocerotales</taxon>
        <taxon>Attheyaceae</taxon>
        <taxon>Attheya</taxon>
    </lineage>
</organism>
<keyword evidence="1" id="KW-0547">Nucleotide-binding</keyword>
<dbReference type="SMART" id="SM00175">
    <property type="entry name" value="RAB"/>
    <property type="match status" value="1"/>
</dbReference>
<dbReference type="Gene3D" id="3.40.50.300">
    <property type="entry name" value="P-loop containing nucleotide triphosphate hydrolases"/>
    <property type="match status" value="1"/>
</dbReference>
<dbReference type="PRINTS" id="PR00449">
    <property type="entry name" value="RASTRNSFRMNG"/>
</dbReference>
<dbReference type="InterPro" id="IPR027417">
    <property type="entry name" value="P-loop_NTPase"/>
</dbReference>
<dbReference type="GO" id="GO:0005525">
    <property type="term" value="F:GTP binding"/>
    <property type="evidence" value="ECO:0007669"/>
    <property type="project" value="InterPro"/>
</dbReference>